<feature type="region of interest" description="Disordered" evidence="4">
    <location>
        <begin position="1"/>
        <end position="147"/>
    </location>
</feature>
<evidence type="ECO:0000256" key="3">
    <source>
        <dbReference type="PROSITE-ProRule" id="PRU00176"/>
    </source>
</evidence>
<dbReference type="InterPro" id="IPR012677">
    <property type="entry name" value="Nucleotide-bd_a/b_plait_sf"/>
</dbReference>
<evidence type="ECO:0000256" key="4">
    <source>
        <dbReference type="SAM" id="MobiDB-lite"/>
    </source>
</evidence>
<feature type="compositionally biased region" description="Acidic residues" evidence="4">
    <location>
        <begin position="72"/>
        <end position="88"/>
    </location>
</feature>
<keyword evidence="1" id="KW-0677">Repeat</keyword>
<organism evidence="6 7">
    <name type="scientific">Sphagnum jensenii</name>
    <dbReference type="NCBI Taxonomy" id="128206"/>
    <lineage>
        <taxon>Eukaryota</taxon>
        <taxon>Viridiplantae</taxon>
        <taxon>Streptophyta</taxon>
        <taxon>Embryophyta</taxon>
        <taxon>Bryophyta</taxon>
        <taxon>Sphagnophytina</taxon>
        <taxon>Sphagnopsida</taxon>
        <taxon>Sphagnales</taxon>
        <taxon>Sphagnaceae</taxon>
        <taxon>Sphagnum</taxon>
    </lineage>
</organism>
<dbReference type="InterPro" id="IPR000504">
    <property type="entry name" value="RRM_dom"/>
</dbReference>
<dbReference type="Pfam" id="PF00076">
    <property type="entry name" value="RRM_1"/>
    <property type="match status" value="2"/>
</dbReference>
<feature type="compositionally biased region" description="Gly residues" evidence="4">
    <location>
        <begin position="385"/>
        <end position="414"/>
    </location>
</feature>
<feature type="region of interest" description="Disordered" evidence="4">
    <location>
        <begin position="341"/>
        <end position="414"/>
    </location>
</feature>
<keyword evidence="7" id="KW-1185">Reference proteome</keyword>
<dbReference type="EMBL" id="OZ020096">
    <property type="protein sequence ID" value="CAK9255475.1"/>
    <property type="molecule type" value="Genomic_DNA"/>
</dbReference>
<dbReference type="PANTHER" id="PTHR23236:SF119">
    <property type="entry name" value="NUCLEAR RNA-BINDING PROTEIN SART-3"/>
    <property type="match status" value="1"/>
</dbReference>
<dbReference type="SMART" id="SM00360">
    <property type="entry name" value="RRM"/>
    <property type="match status" value="2"/>
</dbReference>
<reference evidence="6 7" key="1">
    <citation type="submission" date="2024-02" db="EMBL/GenBank/DDBJ databases">
        <authorList>
            <consortium name="ELIXIR-Norway"/>
            <consortium name="Elixir Norway"/>
        </authorList>
    </citation>
    <scope>NUCLEOTIDE SEQUENCE [LARGE SCALE GENOMIC DNA]</scope>
</reference>
<evidence type="ECO:0000259" key="5">
    <source>
        <dbReference type="PROSITE" id="PS50102"/>
    </source>
</evidence>
<feature type="compositionally biased region" description="Gly residues" evidence="4">
    <location>
        <begin position="368"/>
        <end position="377"/>
    </location>
</feature>
<evidence type="ECO:0000256" key="2">
    <source>
        <dbReference type="ARBA" id="ARBA00022884"/>
    </source>
</evidence>
<feature type="compositionally biased region" description="Acidic residues" evidence="4">
    <location>
        <begin position="50"/>
        <end position="62"/>
    </location>
</feature>
<feature type="domain" description="RRM" evidence="5">
    <location>
        <begin position="171"/>
        <end position="247"/>
    </location>
</feature>
<dbReference type="PROSITE" id="PS50102">
    <property type="entry name" value="RRM"/>
    <property type="match status" value="2"/>
</dbReference>
<keyword evidence="2 3" id="KW-0694">RNA-binding</keyword>
<feature type="compositionally biased region" description="Gly residues" evidence="4">
    <location>
        <begin position="346"/>
        <end position="361"/>
    </location>
</feature>
<dbReference type="Gene3D" id="3.30.70.330">
    <property type="match status" value="2"/>
</dbReference>
<evidence type="ECO:0000313" key="7">
    <source>
        <dbReference type="Proteomes" id="UP001497444"/>
    </source>
</evidence>
<evidence type="ECO:0000313" key="6">
    <source>
        <dbReference type="EMBL" id="CAK9255475.1"/>
    </source>
</evidence>
<feature type="compositionally biased region" description="Low complexity" evidence="4">
    <location>
        <begin position="21"/>
        <end position="31"/>
    </location>
</feature>
<evidence type="ECO:0000256" key="1">
    <source>
        <dbReference type="ARBA" id="ARBA00022737"/>
    </source>
</evidence>
<feature type="domain" description="RRM" evidence="5">
    <location>
        <begin position="264"/>
        <end position="345"/>
    </location>
</feature>
<gene>
    <name evidence="6" type="ORF">CSSPJE1EN1_LOCUS953</name>
</gene>
<protein>
    <recommendedName>
        <fullName evidence="5">RRM domain-containing protein</fullName>
    </recommendedName>
</protein>
<name>A0ABP0VPW2_9BRYO</name>
<accession>A0ABP0VPW2</accession>
<feature type="compositionally biased region" description="Acidic residues" evidence="4">
    <location>
        <begin position="132"/>
        <end position="144"/>
    </location>
</feature>
<feature type="compositionally biased region" description="Acidic residues" evidence="4">
    <location>
        <begin position="106"/>
        <end position="121"/>
    </location>
</feature>
<dbReference type="InterPro" id="IPR034350">
    <property type="entry name" value="NUCL_RRM2"/>
</dbReference>
<dbReference type="CDD" id="cd12451">
    <property type="entry name" value="RRM2_NUCLs"/>
    <property type="match status" value="1"/>
</dbReference>
<feature type="region of interest" description="Disordered" evidence="4">
    <location>
        <begin position="251"/>
        <end position="272"/>
    </location>
</feature>
<sequence length="414" mass="43833">MAKTKKVAKPVVLKAENGAGKRASSESAAAPKSKKKRAEKKVVPPPKIIEEEEDSDVEEEEVVPVKNGKPADEDDDSADEDMESEEDEKPVKKALKSNAKPASKFEDEDDSDDDDADDDEDVKPQNGKVSAEDDEDEDSDEEDEKLQVCFLQPKIKTLKKPQASGVGGGTKTIFVKNIAWSVDEDIISEFFKDVGEITDVRLAKDENGRSKGYGHIEFVSEEEAQQAVLKNGETLEGRDLFIDLAKERGAAGPNAGTPRTGSGKTAFIKGFDRNDDEDNIRSSLTEFFSECGDINTVRIPTDRESGQIKGFAYIEFTTKESLSKALALNGSDYAGQSLVVDEASEPGGGGGRGRGGFGGGRGGDRGGGRFGGRGGGRGNDRGRGGRGGRGSFGGRGGGRGGRGGRGGSTGVLSK</sequence>
<proteinExistence type="predicted"/>
<dbReference type="InterPro" id="IPR035979">
    <property type="entry name" value="RBD_domain_sf"/>
</dbReference>
<dbReference type="SUPFAM" id="SSF54928">
    <property type="entry name" value="RNA-binding domain, RBD"/>
    <property type="match status" value="2"/>
</dbReference>
<dbReference type="Proteomes" id="UP001497444">
    <property type="component" value="Chromosome 1"/>
</dbReference>
<dbReference type="PANTHER" id="PTHR23236">
    <property type="entry name" value="EUKARYOTIC TRANSLATION INITIATION FACTOR 4B/4H"/>
    <property type="match status" value="1"/>
</dbReference>